<dbReference type="Gene3D" id="1.10.3720.10">
    <property type="entry name" value="MetI-like"/>
    <property type="match status" value="1"/>
</dbReference>
<dbReference type="EMBL" id="JAQQFM010000003">
    <property type="protein sequence ID" value="MFL9923960.1"/>
    <property type="molecule type" value="Genomic_DNA"/>
</dbReference>
<dbReference type="PROSITE" id="PS50928">
    <property type="entry name" value="ABC_TM1"/>
    <property type="match status" value="1"/>
</dbReference>
<dbReference type="InterPro" id="IPR000515">
    <property type="entry name" value="MetI-like"/>
</dbReference>
<proteinExistence type="inferred from homology"/>
<evidence type="ECO:0000313" key="10">
    <source>
        <dbReference type="Proteomes" id="UP001629246"/>
    </source>
</evidence>
<dbReference type="PANTHER" id="PTHR43163">
    <property type="entry name" value="DIPEPTIDE TRANSPORT SYSTEM PERMEASE PROTEIN DPPB-RELATED"/>
    <property type="match status" value="1"/>
</dbReference>
<feature type="transmembrane region" description="Helical" evidence="7">
    <location>
        <begin position="32"/>
        <end position="53"/>
    </location>
</feature>
<dbReference type="SUPFAM" id="SSF161098">
    <property type="entry name" value="MetI-like"/>
    <property type="match status" value="1"/>
</dbReference>
<name>A0ABW9A7W2_9BURK</name>
<evidence type="ECO:0000256" key="6">
    <source>
        <dbReference type="ARBA" id="ARBA00023136"/>
    </source>
</evidence>
<dbReference type="PANTHER" id="PTHR43163:SF6">
    <property type="entry name" value="DIPEPTIDE TRANSPORT SYSTEM PERMEASE PROTEIN DPPB-RELATED"/>
    <property type="match status" value="1"/>
</dbReference>
<evidence type="ECO:0000256" key="3">
    <source>
        <dbReference type="ARBA" id="ARBA00022475"/>
    </source>
</evidence>
<feature type="transmembrane region" description="Helical" evidence="7">
    <location>
        <begin position="122"/>
        <end position="146"/>
    </location>
</feature>
<evidence type="ECO:0000256" key="7">
    <source>
        <dbReference type="RuleBase" id="RU363032"/>
    </source>
</evidence>
<reference evidence="9 10" key="1">
    <citation type="journal article" date="2024" name="Chem. Sci.">
        <title>Discovery of megapolipeptins by genome mining of a Burkholderiales bacteria collection.</title>
        <authorList>
            <person name="Paulo B.S."/>
            <person name="Recchia M.J.J."/>
            <person name="Lee S."/>
            <person name="Fergusson C.H."/>
            <person name="Romanowski S.B."/>
            <person name="Hernandez A."/>
            <person name="Krull N."/>
            <person name="Liu D.Y."/>
            <person name="Cavanagh H."/>
            <person name="Bos A."/>
            <person name="Gray C.A."/>
            <person name="Murphy B.T."/>
            <person name="Linington R.G."/>
            <person name="Eustaquio A.S."/>
        </authorList>
    </citation>
    <scope>NUCLEOTIDE SEQUENCE [LARGE SCALE GENOMIC DNA]</scope>
    <source>
        <strain evidence="9 10">RL21-008-BIB-A</strain>
    </source>
</reference>
<dbReference type="Proteomes" id="UP001629246">
    <property type="component" value="Unassembled WGS sequence"/>
</dbReference>
<dbReference type="InterPro" id="IPR035906">
    <property type="entry name" value="MetI-like_sf"/>
</dbReference>
<protein>
    <submittedName>
        <fullName evidence="9">ABC transporter permease</fullName>
    </submittedName>
</protein>
<feature type="domain" description="ABC transmembrane type-1" evidence="8">
    <location>
        <begin position="118"/>
        <end position="343"/>
    </location>
</feature>
<evidence type="ECO:0000256" key="1">
    <source>
        <dbReference type="ARBA" id="ARBA00004651"/>
    </source>
</evidence>
<evidence type="ECO:0000256" key="5">
    <source>
        <dbReference type="ARBA" id="ARBA00022989"/>
    </source>
</evidence>
<dbReference type="Pfam" id="PF19300">
    <property type="entry name" value="BPD_transp_1_N"/>
    <property type="match status" value="1"/>
</dbReference>
<evidence type="ECO:0000256" key="2">
    <source>
        <dbReference type="ARBA" id="ARBA00022448"/>
    </source>
</evidence>
<organism evidence="9 10">
    <name type="scientific">Herbaspirillum lusitanum</name>
    <dbReference type="NCBI Taxonomy" id="213312"/>
    <lineage>
        <taxon>Bacteria</taxon>
        <taxon>Pseudomonadati</taxon>
        <taxon>Pseudomonadota</taxon>
        <taxon>Betaproteobacteria</taxon>
        <taxon>Burkholderiales</taxon>
        <taxon>Oxalobacteraceae</taxon>
        <taxon>Herbaspirillum</taxon>
    </lineage>
</organism>
<feature type="transmembrane region" description="Helical" evidence="7">
    <location>
        <begin position="167"/>
        <end position="188"/>
    </location>
</feature>
<sequence>MSQATSYVSDRPAPAQWLAQFWRLLPVLAQRLLSRALMMLFVALIVFVVLRVMPVDPLGMLMPPNATKADVAALSHALGLDLPLHRQFMIWLGNVLHGDFGRSIQSGRAVGPLILNALPTTLQLIFCGLSLGIAVGLGSGILAFRYRGTRIESGIDLGNSVAISIPEFLWAILMILGLGIGLQLLPFLGPINANITVPRITGFLLLDSLLDGSPAAFGSALQHLVMPSLAMALGIAPPIMRILRSSLMEVYNEDYIVAARLRGTSENRILLRHALRNAALPTVSMIGLQAGTVIGGTLLLETIYGFPGIGSVMVTAIANHDLPVIQGLALTYALSVLVMNMMTDTLLLIINPRLRAS</sequence>
<keyword evidence="10" id="KW-1185">Reference proteome</keyword>
<dbReference type="CDD" id="cd06261">
    <property type="entry name" value="TM_PBP2"/>
    <property type="match status" value="1"/>
</dbReference>
<gene>
    <name evidence="9" type="ORF">PQR62_06785</name>
</gene>
<dbReference type="RefSeq" id="WP_408156121.1">
    <property type="nucleotide sequence ID" value="NZ_JAQQFM010000003.1"/>
</dbReference>
<dbReference type="Pfam" id="PF00528">
    <property type="entry name" value="BPD_transp_1"/>
    <property type="match status" value="1"/>
</dbReference>
<dbReference type="InterPro" id="IPR045621">
    <property type="entry name" value="BPD_transp_1_N"/>
</dbReference>
<comment type="similarity">
    <text evidence="7">Belongs to the binding-protein-dependent transport system permease family.</text>
</comment>
<feature type="transmembrane region" description="Helical" evidence="7">
    <location>
        <begin position="324"/>
        <end position="350"/>
    </location>
</feature>
<feature type="transmembrane region" description="Helical" evidence="7">
    <location>
        <begin position="215"/>
        <end position="236"/>
    </location>
</feature>
<accession>A0ABW9A7W2</accession>
<keyword evidence="6 7" id="KW-0472">Membrane</keyword>
<evidence type="ECO:0000313" key="9">
    <source>
        <dbReference type="EMBL" id="MFL9923960.1"/>
    </source>
</evidence>
<comment type="subcellular location">
    <subcellularLocation>
        <location evidence="1 7">Cell membrane</location>
        <topology evidence="1 7">Multi-pass membrane protein</topology>
    </subcellularLocation>
</comment>
<evidence type="ECO:0000259" key="8">
    <source>
        <dbReference type="PROSITE" id="PS50928"/>
    </source>
</evidence>
<evidence type="ECO:0000256" key="4">
    <source>
        <dbReference type="ARBA" id="ARBA00022692"/>
    </source>
</evidence>
<keyword evidence="5 7" id="KW-1133">Transmembrane helix</keyword>
<comment type="caution">
    <text evidence="9">The sequence shown here is derived from an EMBL/GenBank/DDBJ whole genome shotgun (WGS) entry which is preliminary data.</text>
</comment>
<keyword evidence="2 7" id="KW-0813">Transport</keyword>
<keyword evidence="3" id="KW-1003">Cell membrane</keyword>
<keyword evidence="4 7" id="KW-0812">Transmembrane</keyword>